<dbReference type="PANTHER" id="PTHR20857">
    <property type="entry name" value="THIAMINE-PHOSPHATE PYROPHOSPHORYLASE"/>
    <property type="match status" value="1"/>
</dbReference>
<comment type="caution">
    <text evidence="6">The sequence shown here is derived from an EMBL/GenBank/DDBJ whole genome shotgun (WGS) entry which is preliminary data.</text>
</comment>
<comment type="catalytic activity">
    <reaction evidence="2 3">
        <text>2-(2-carboxy-4-methylthiazol-5-yl)ethyl phosphate + 4-amino-2-methyl-5-(diphosphooxymethyl)pyrimidine + 2 H(+) = thiamine phosphate + CO2 + diphosphate</text>
        <dbReference type="Rhea" id="RHEA:47848"/>
        <dbReference type="ChEBI" id="CHEBI:15378"/>
        <dbReference type="ChEBI" id="CHEBI:16526"/>
        <dbReference type="ChEBI" id="CHEBI:33019"/>
        <dbReference type="ChEBI" id="CHEBI:37575"/>
        <dbReference type="ChEBI" id="CHEBI:57841"/>
        <dbReference type="ChEBI" id="CHEBI:62890"/>
        <dbReference type="EC" id="2.5.1.3"/>
    </reaction>
</comment>
<comment type="similarity">
    <text evidence="2 3">Belongs to the thiamine-phosphate synthase family.</text>
</comment>
<feature type="binding site" evidence="2">
    <location>
        <begin position="139"/>
        <end position="141"/>
    </location>
    <ligand>
        <name>2-[(2R,5Z)-2-carboxy-4-methylthiazol-5(2H)-ylidene]ethyl phosphate</name>
        <dbReference type="ChEBI" id="CHEBI:62899"/>
    </ligand>
</feature>
<evidence type="ECO:0000256" key="4">
    <source>
        <dbReference type="RuleBase" id="RU004253"/>
    </source>
</evidence>
<dbReference type="HAMAP" id="MF_00097">
    <property type="entry name" value="TMP_synthase"/>
    <property type="match status" value="1"/>
</dbReference>
<evidence type="ECO:0000256" key="1">
    <source>
        <dbReference type="ARBA" id="ARBA00022977"/>
    </source>
</evidence>
<reference evidence="6 7" key="1">
    <citation type="journal article" date="2020" name="J Geophys Res Biogeosci">
        <title>Magnetotaxis as an Adaptation to Enable Bacterial Shuttling of Microbial Sulfur and Sulfur Cycling Across Aquatic Oxic#Anoxic Interfaces.</title>
        <authorList>
            <person name="Li J."/>
            <person name="Liu P."/>
            <person name="Wang J."/>
            <person name="Roberts A.P."/>
            <person name="Pan Y."/>
        </authorList>
    </citation>
    <scope>NUCLEOTIDE SEQUENCE [LARGE SCALE GENOMIC DNA]</scope>
    <source>
        <strain evidence="6 7">MYR-1_YQ</strain>
    </source>
</reference>
<dbReference type="Proteomes" id="UP001196980">
    <property type="component" value="Unassembled WGS sequence"/>
</dbReference>
<dbReference type="RefSeq" id="WP_218253124.1">
    <property type="nucleotide sequence ID" value="NZ_JABXWD010000269.1"/>
</dbReference>
<proteinExistence type="inferred from homology"/>
<keyword evidence="2 3" id="KW-0808">Transferase</keyword>
<dbReference type="PANTHER" id="PTHR20857:SF15">
    <property type="entry name" value="THIAMINE-PHOSPHATE SYNTHASE"/>
    <property type="match status" value="1"/>
</dbReference>
<dbReference type="GO" id="GO:0004789">
    <property type="term" value="F:thiamine-phosphate diphosphorylase activity"/>
    <property type="evidence" value="ECO:0007669"/>
    <property type="project" value="UniProtKB-EC"/>
</dbReference>
<dbReference type="EC" id="2.5.1.3" evidence="2"/>
<protein>
    <recommendedName>
        <fullName evidence="2">Thiamine-phosphate synthase</fullName>
        <shortName evidence="2">TP synthase</shortName>
        <shortName evidence="2">TPS</shortName>
        <ecNumber evidence="2">2.5.1.3</ecNumber>
    </recommendedName>
    <alternativeName>
        <fullName evidence="2">Thiamine-phosphate pyrophosphorylase</fullName>
        <shortName evidence="2">TMP pyrophosphorylase</shortName>
        <shortName evidence="2">TMP-PPase</shortName>
    </alternativeName>
</protein>
<evidence type="ECO:0000313" key="7">
    <source>
        <dbReference type="Proteomes" id="UP001196980"/>
    </source>
</evidence>
<keyword evidence="1 2" id="KW-0784">Thiamine biosynthesis</keyword>
<keyword evidence="7" id="KW-1185">Reference proteome</keyword>
<feature type="domain" description="Thiamine phosphate synthase/TenI" evidence="5">
    <location>
        <begin position="17"/>
        <end position="192"/>
    </location>
</feature>
<dbReference type="InterPro" id="IPR034291">
    <property type="entry name" value="TMP_synthase"/>
</dbReference>
<sequence>MDNRHNTLYLGGLCLLLHRGSRAKPAFDMAMDAMSGGLRWLQLRDKEASRLQLFKTARLLKALTRANDATLIINDHPDIALAVDADGVHLGQDDLPVEQVRRLMGDKKIIGVSTHSIDQALEAQRGGADYIGFGPIFATQTKDAGSPKGVDAIRELLAQITIPIVAIGGISEESLGAVLEAGASAVAVASGILEQDDLTKAVEAYLGIIRGQEK</sequence>
<comment type="function">
    <text evidence="2">Condenses 4-methyl-5-(beta-hydroxyethyl)thiazole monophosphate (THZ-P) and 2-methyl-4-amino-5-hydroxymethyl pyrimidine pyrophosphate (HMP-PP) to form thiamine monophosphate (TMP).</text>
</comment>
<keyword evidence="2" id="KW-0479">Metal-binding</keyword>
<feature type="binding site" evidence="2">
    <location>
        <position position="74"/>
    </location>
    <ligand>
        <name>4-amino-2-methyl-5-(diphosphooxymethyl)pyrimidine</name>
        <dbReference type="ChEBI" id="CHEBI:57841"/>
    </ligand>
</feature>
<dbReference type="NCBIfam" id="TIGR00693">
    <property type="entry name" value="thiE"/>
    <property type="match status" value="1"/>
</dbReference>
<evidence type="ECO:0000313" key="6">
    <source>
        <dbReference type="EMBL" id="MBV6342507.1"/>
    </source>
</evidence>
<organism evidence="6 7">
    <name type="scientific">Candidatus Magnetobacterium casense</name>
    <dbReference type="NCBI Taxonomy" id="1455061"/>
    <lineage>
        <taxon>Bacteria</taxon>
        <taxon>Pseudomonadati</taxon>
        <taxon>Nitrospirota</taxon>
        <taxon>Thermodesulfovibrionia</taxon>
        <taxon>Thermodesulfovibrionales</taxon>
        <taxon>Candidatus Magnetobacteriaceae</taxon>
        <taxon>Candidatus Magnetobacterium</taxon>
    </lineage>
</organism>
<comment type="cofactor">
    <cofactor evidence="2">
        <name>Mg(2+)</name>
        <dbReference type="ChEBI" id="CHEBI:18420"/>
    </cofactor>
    <text evidence="2">Binds 1 Mg(2+) ion per subunit.</text>
</comment>
<comment type="pathway">
    <text evidence="2 4">Cofactor biosynthesis; thiamine diphosphate biosynthesis; thiamine phosphate from 4-amino-2-methyl-5-diphosphomethylpyrimidine and 4-methyl-5-(2-phosphoethyl)-thiazole: step 1/1.</text>
</comment>
<dbReference type="Pfam" id="PF02581">
    <property type="entry name" value="TMP-TENI"/>
    <property type="match status" value="1"/>
</dbReference>
<feature type="binding site" evidence="2">
    <location>
        <position position="94"/>
    </location>
    <ligand>
        <name>Mg(2+)</name>
        <dbReference type="ChEBI" id="CHEBI:18420"/>
    </ligand>
</feature>
<name>A0ABS6S0Y4_9BACT</name>
<comment type="caution">
    <text evidence="2">Lacks conserved residue(s) required for the propagation of feature annotation.</text>
</comment>
<feature type="binding site" evidence="2">
    <location>
        <position position="142"/>
    </location>
    <ligand>
        <name>4-amino-2-methyl-5-(diphosphooxymethyl)pyrimidine</name>
        <dbReference type="ChEBI" id="CHEBI:57841"/>
    </ligand>
</feature>
<dbReference type="EMBL" id="JABXWD010000269">
    <property type="protein sequence ID" value="MBV6342507.1"/>
    <property type="molecule type" value="Genomic_DNA"/>
</dbReference>
<feature type="binding site" evidence="2">
    <location>
        <position position="169"/>
    </location>
    <ligand>
        <name>2-[(2R,5Z)-2-carboxy-4-methylthiazol-5(2H)-ylidene]ethyl phosphate</name>
        <dbReference type="ChEBI" id="CHEBI:62899"/>
    </ligand>
</feature>
<comment type="catalytic activity">
    <reaction evidence="2 3">
        <text>4-methyl-5-(2-phosphooxyethyl)-thiazole + 4-amino-2-methyl-5-(diphosphooxymethyl)pyrimidine + H(+) = thiamine phosphate + diphosphate</text>
        <dbReference type="Rhea" id="RHEA:22328"/>
        <dbReference type="ChEBI" id="CHEBI:15378"/>
        <dbReference type="ChEBI" id="CHEBI:33019"/>
        <dbReference type="ChEBI" id="CHEBI:37575"/>
        <dbReference type="ChEBI" id="CHEBI:57841"/>
        <dbReference type="ChEBI" id="CHEBI:58296"/>
        <dbReference type="EC" id="2.5.1.3"/>
    </reaction>
</comment>
<accession>A0ABS6S0Y4</accession>
<gene>
    <name evidence="2 6" type="primary">thiE</name>
    <name evidence="6" type="ORF">HWQ67_13020</name>
</gene>
<evidence type="ECO:0000259" key="5">
    <source>
        <dbReference type="Pfam" id="PF02581"/>
    </source>
</evidence>
<comment type="catalytic activity">
    <reaction evidence="2 3">
        <text>2-[(2R,5Z)-2-carboxy-4-methylthiazol-5(2H)-ylidene]ethyl phosphate + 4-amino-2-methyl-5-(diphosphooxymethyl)pyrimidine + 2 H(+) = thiamine phosphate + CO2 + diphosphate</text>
        <dbReference type="Rhea" id="RHEA:47844"/>
        <dbReference type="ChEBI" id="CHEBI:15378"/>
        <dbReference type="ChEBI" id="CHEBI:16526"/>
        <dbReference type="ChEBI" id="CHEBI:33019"/>
        <dbReference type="ChEBI" id="CHEBI:37575"/>
        <dbReference type="ChEBI" id="CHEBI:57841"/>
        <dbReference type="ChEBI" id="CHEBI:62899"/>
        <dbReference type="EC" id="2.5.1.3"/>
    </reaction>
</comment>
<evidence type="ECO:0000256" key="3">
    <source>
        <dbReference type="RuleBase" id="RU003826"/>
    </source>
</evidence>
<dbReference type="CDD" id="cd00564">
    <property type="entry name" value="TMP_TenI"/>
    <property type="match status" value="1"/>
</dbReference>
<feature type="binding site" evidence="2">
    <location>
        <position position="113"/>
    </location>
    <ligand>
        <name>4-amino-2-methyl-5-(diphosphooxymethyl)pyrimidine</name>
        <dbReference type="ChEBI" id="CHEBI:57841"/>
    </ligand>
</feature>
<evidence type="ECO:0000256" key="2">
    <source>
        <dbReference type="HAMAP-Rule" id="MF_00097"/>
    </source>
</evidence>
<feature type="binding site" evidence="2">
    <location>
        <position position="75"/>
    </location>
    <ligand>
        <name>Mg(2+)</name>
        <dbReference type="ChEBI" id="CHEBI:18420"/>
    </ligand>
</feature>
<dbReference type="InterPro" id="IPR022998">
    <property type="entry name" value="ThiamineP_synth_TenI"/>
</dbReference>
<feature type="binding site" evidence="2">
    <location>
        <begin position="42"/>
        <end position="46"/>
    </location>
    <ligand>
        <name>4-amino-2-methyl-5-(diphosphooxymethyl)pyrimidine</name>
        <dbReference type="ChEBI" id="CHEBI:57841"/>
    </ligand>
</feature>
<keyword evidence="2" id="KW-0460">Magnesium</keyword>